<comment type="caution">
    <text evidence="1">The sequence shown here is derived from an EMBL/GenBank/DDBJ whole genome shotgun (WGS) entry which is preliminary data.</text>
</comment>
<gene>
    <name evidence="1" type="ORF">HPB50_003094</name>
</gene>
<protein>
    <submittedName>
        <fullName evidence="1">Uncharacterized protein</fullName>
    </submittedName>
</protein>
<organism evidence="1 2">
    <name type="scientific">Hyalomma asiaticum</name>
    <name type="common">Tick</name>
    <dbReference type="NCBI Taxonomy" id="266040"/>
    <lineage>
        <taxon>Eukaryota</taxon>
        <taxon>Metazoa</taxon>
        <taxon>Ecdysozoa</taxon>
        <taxon>Arthropoda</taxon>
        <taxon>Chelicerata</taxon>
        <taxon>Arachnida</taxon>
        <taxon>Acari</taxon>
        <taxon>Parasitiformes</taxon>
        <taxon>Ixodida</taxon>
        <taxon>Ixodoidea</taxon>
        <taxon>Ixodidae</taxon>
        <taxon>Hyalomminae</taxon>
        <taxon>Hyalomma</taxon>
    </lineage>
</organism>
<reference evidence="1" key="1">
    <citation type="submission" date="2020-05" db="EMBL/GenBank/DDBJ databases">
        <title>Large-scale comparative analyses of tick genomes elucidate their genetic diversity and vector capacities.</title>
        <authorList>
            <person name="Jia N."/>
            <person name="Wang J."/>
            <person name="Shi W."/>
            <person name="Du L."/>
            <person name="Sun Y."/>
            <person name="Zhan W."/>
            <person name="Jiang J."/>
            <person name="Wang Q."/>
            <person name="Zhang B."/>
            <person name="Ji P."/>
            <person name="Sakyi L.B."/>
            <person name="Cui X."/>
            <person name="Yuan T."/>
            <person name="Jiang B."/>
            <person name="Yang W."/>
            <person name="Lam T.T.-Y."/>
            <person name="Chang Q."/>
            <person name="Ding S."/>
            <person name="Wang X."/>
            <person name="Zhu J."/>
            <person name="Ruan X."/>
            <person name="Zhao L."/>
            <person name="Wei J."/>
            <person name="Que T."/>
            <person name="Du C."/>
            <person name="Cheng J."/>
            <person name="Dai P."/>
            <person name="Han X."/>
            <person name="Huang E."/>
            <person name="Gao Y."/>
            <person name="Liu J."/>
            <person name="Shao H."/>
            <person name="Ye R."/>
            <person name="Li L."/>
            <person name="Wei W."/>
            <person name="Wang X."/>
            <person name="Wang C."/>
            <person name="Yang T."/>
            <person name="Huo Q."/>
            <person name="Li W."/>
            <person name="Guo W."/>
            <person name="Chen H."/>
            <person name="Zhou L."/>
            <person name="Ni X."/>
            <person name="Tian J."/>
            <person name="Zhou Y."/>
            <person name="Sheng Y."/>
            <person name="Liu T."/>
            <person name="Pan Y."/>
            <person name="Xia L."/>
            <person name="Li J."/>
            <person name="Zhao F."/>
            <person name="Cao W."/>
        </authorList>
    </citation>
    <scope>NUCLEOTIDE SEQUENCE</scope>
    <source>
        <strain evidence="1">Hyas-2018</strain>
    </source>
</reference>
<evidence type="ECO:0000313" key="1">
    <source>
        <dbReference type="EMBL" id="KAH6921596.1"/>
    </source>
</evidence>
<proteinExistence type="predicted"/>
<evidence type="ECO:0000313" key="2">
    <source>
        <dbReference type="Proteomes" id="UP000821845"/>
    </source>
</evidence>
<sequence length="254" mass="29047">MAPVQLGLVTRRERLTVQSLAEAVKEHPCLYYSEHPSFKNFSLKRQLWKQIGARFGISGSLCQKKFKNAKDTYARVRNALQKARDGKNERKPSRVWQHFDMMHELLTAHMDEAQLAELDVPTADADDSESIQSCGSITISYEGDEPSDEKPAVTQRPETTSNGVVTPTHTTEAANQDLQSVETTMANSMATCIEHLKMLHDQRKESCVQRDKVYHFCMYVASCIRELNKKEQMEAMRDIYAVINKYQQKQLENT</sequence>
<dbReference type="Proteomes" id="UP000821845">
    <property type="component" value="Chromosome 9"/>
</dbReference>
<keyword evidence="2" id="KW-1185">Reference proteome</keyword>
<name>A0ACB7RIT2_HYAAI</name>
<accession>A0ACB7RIT2</accession>
<dbReference type="EMBL" id="CM023489">
    <property type="protein sequence ID" value="KAH6921596.1"/>
    <property type="molecule type" value="Genomic_DNA"/>
</dbReference>